<evidence type="ECO:0000313" key="1">
    <source>
        <dbReference type="EMBL" id="AQQ08160.1"/>
    </source>
</evidence>
<sequence length="95" mass="10516">MINQVNTIDGGSAAYWAELREAYQVIASVQFRLDALKTEPQYCGFVDAYGEQEVFENVEPWDRLAAAQEALKANPRALTILEASGRTAAFLDIGF</sequence>
<dbReference type="Proteomes" id="UP000188174">
    <property type="component" value="Plasmid unnamed2"/>
</dbReference>
<dbReference type="RefSeq" id="WP_077294769.1">
    <property type="nucleotide sequence ID" value="NZ_CP019632.1"/>
</dbReference>
<organism evidence="1 2">
    <name type="scientific">Roseibium algicola</name>
    <dbReference type="NCBI Taxonomy" id="2857014"/>
    <lineage>
        <taxon>Bacteria</taxon>
        <taxon>Pseudomonadati</taxon>
        <taxon>Pseudomonadota</taxon>
        <taxon>Alphaproteobacteria</taxon>
        <taxon>Hyphomicrobiales</taxon>
        <taxon>Stappiaceae</taxon>
        <taxon>Roseibium</taxon>
    </lineage>
</organism>
<geneLocation type="plasmid" evidence="1 2">
    <name>unnamed2</name>
</geneLocation>
<protein>
    <submittedName>
        <fullName evidence="1">Uncharacterized protein</fullName>
    </submittedName>
</protein>
<accession>A0ABM6IC88</accession>
<name>A0ABM6IC88_9HYPH</name>
<dbReference type="EMBL" id="CP019632">
    <property type="protein sequence ID" value="AQQ08160.1"/>
    <property type="molecule type" value="Genomic_DNA"/>
</dbReference>
<keyword evidence="1" id="KW-0614">Plasmid</keyword>
<proteinExistence type="predicted"/>
<reference evidence="1 2" key="1">
    <citation type="submission" date="2017-02" db="EMBL/GenBank/DDBJ databases">
        <authorList>
            <person name="Jeong S."/>
        </authorList>
    </citation>
    <scope>NUCLEOTIDE SEQUENCE [LARGE SCALE GENOMIC DNA]</scope>
    <source>
        <strain evidence="1 2">RMAR6-6</strain>
        <plasmid evidence="1 2">unnamed2</plasmid>
    </source>
</reference>
<gene>
    <name evidence="1" type="ORF">B0E33_30520</name>
</gene>
<keyword evidence="2" id="KW-1185">Reference proteome</keyword>
<evidence type="ECO:0000313" key="2">
    <source>
        <dbReference type="Proteomes" id="UP000188174"/>
    </source>
</evidence>